<gene>
    <name evidence="1" type="ORF">KC01_LOCUS8643</name>
</gene>
<evidence type="ECO:0000313" key="1">
    <source>
        <dbReference type="EMBL" id="CAL1577271.1"/>
    </source>
</evidence>
<dbReference type="AlphaFoldDB" id="A0AAV2JLR3"/>
<keyword evidence="2" id="KW-1185">Reference proteome</keyword>
<dbReference type="Proteomes" id="UP001497482">
    <property type="component" value="Chromosome 13"/>
</dbReference>
<name>A0AAV2JLR3_KNICA</name>
<protein>
    <submittedName>
        <fullName evidence="1">Uncharacterized protein</fullName>
    </submittedName>
</protein>
<reference evidence="1 2" key="1">
    <citation type="submission" date="2024-04" db="EMBL/GenBank/DDBJ databases">
        <authorList>
            <person name="Waldvogel A.-M."/>
            <person name="Schoenle A."/>
        </authorList>
    </citation>
    <scope>NUCLEOTIDE SEQUENCE [LARGE SCALE GENOMIC DNA]</scope>
</reference>
<sequence>MRIDPPVYYSGCVSSEARCALSGDTADLSWNVWACTGCGRHGYVCHLACVGCSGRIHTEDFSRMKMRGGPTYERRGVKTEPKYGKATVYMCGRTCRFASVMRDDEEWVVGVGSCE</sequence>
<dbReference type="EMBL" id="OZ035835">
    <property type="protein sequence ID" value="CAL1577271.1"/>
    <property type="molecule type" value="Genomic_DNA"/>
</dbReference>
<proteinExistence type="predicted"/>
<evidence type="ECO:0000313" key="2">
    <source>
        <dbReference type="Proteomes" id="UP001497482"/>
    </source>
</evidence>
<organism evidence="1 2">
    <name type="scientific">Knipowitschia caucasica</name>
    <name type="common">Caucasian dwarf goby</name>
    <name type="synonym">Pomatoschistus caucasicus</name>
    <dbReference type="NCBI Taxonomy" id="637954"/>
    <lineage>
        <taxon>Eukaryota</taxon>
        <taxon>Metazoa</taxon>
        <taxon>Chordata</taxon>
        <taxon>Craniata</taxon>
        <taxon>Vertebrata</taxon>
        <taxon>Euteleostomi</taxon>
        <taxon>Actinopterygii</taxon>
        <taxon>Neopterygii</taxon>
        <taxon>Teleostei</taxon>
        <taxon>Neoteleostei</taxon>
        <taxon>Acanthomorphata</taxon>
        <taxon>Gobiaria</taxon>
        <taxon>Gobiiformes</taxon>
        <taxon>Gobioidei</taxon>
        <taxon>Gobiidae</taxon>
        <taxon>Gobiinae</taxon>
        <taxon>Knipowitschia</taxon>
    </lineage>
</organism>
<accession>A0AAV2JLR3</accession>